<keyword evidence="9" id="KW-1185">Reference proteome</keyword>
<dbReference type="InterPro" id="IPR000033">
    <property type="entry name" value="LDLR_classB_rpt"/>
</dbReference>
<evidence type="ECO:0000256" key="7">
    <source>
        <dbReference type="SAM" id="SignalP"/>
    </source>
</evidence>
<dbReference type="PANTHER" id="PTHR46513">
    <property type="entry name" value="VITELLOGENIN RECEPTOR-LIKE PROTEIN-RELATED-RELATED"/>
    <property type="match status" value="1"/>
</dbReference>
<feature type="signal peptide" evidence="7">
    <location>
        <begin position="1"/>
        <end position="23"/>
    </location>
</feature>
<dbReference type="InterPro" id="IPR011042">
    <property type="entry name" value="6-blade_b-propeller_TolB-like"/>
</dbReference>
<keyword evidence="3" id="KW-0677">Repeat</keyword>
<proteinExistence type="predicted"/>
<evidence type="ECO:0000313" key="8">
    <source>
        <dbReference type="EMBL" id="KAK2139082.1"/>
    </source>
</evidence>
<evidence type="ECO:0000256" key="1">
    <source>
        <dbReference type="ARBA" id="ARBA00022536"/>
    </source>
</evidence>
<evidence type="ECO:0000256" key="2">
    <source>
        <dbReference type="ARBA" id="ARBA00022729"/>
    </source>
</evidence>
<keyword evidence="1" id="KW-0245">EGF-like domain</keyword>
<sequence length="331" mass="37375">MAMMKIRVTLLFVGLVLVHISTAYDMMFVSTQNGIRYYNLSETDEDGTYIPVKDLDNIVAVDYDPTEGYVYWADVKKSAIYRATLSGSGKEKIVSVQTPSSLALDIDERMIYWTDTGSRNIKRSKTNGKDSDYLVTEDIIKPSSIVLDKRYGKMYWTDLSGTPRIERANLNGQQREILVNSSMGEPSSLTLDQDQDKEILYWVDRKQNQIKSLDLKTKQNKQLSVTDVNSSTMTLYGDFIYWIDSNKKDRNLRKYATSSKNSGTGKVLFSLAAWSFSGLKATKTSSGKDILIIAEKRGIMTLETTGKRTLGKQIELLSGEEPVAIEYSKEK</sequence>
<dbReference type="EMBL" id="JAODUP010002041">
    <property type="protein sequence ID" value="KAK2139082.1"/>
    <property type="molecule type" value="Genomic_DNA"/>
</dbReference>
<dbReference type="Proteomes" id="UP001208570">
    <property type="component" value="Unassembled WGS sequence"/>
</dbReference>
<evidence type="ECO:0000256" key="5">
    <source>
        <dbReference type="ARBA" id="ARBA00023180"/>
    </source>
</evidence>
<dbReference type="SMART" id="SM00135">
    <property type="entry name" value="LY"/>
    <property type="match status" value="4"/>
</dbReference>
<dbReference type="PANTHER" id="PTHR46513:SF44">
    <property type="entry name" value="LDL RECEPTOR RELATED PROTEIN 4"/>
    <property type="match status" value="1"/>
</dbReference>
<evidence type="ECO:0000256" key="3">
    <source>
        <dbReference type="ARBA" id="ARBA00022737"/>
    </source>
</evidence>
<keyword evidence="4" id="KW-1015">Disulfide bond</keyword>
<dbReference type="FunFam" id="2.120.10.30:FF:000241">
    <property type="entry name" value="Low-density lipoprotein receptor-related protein 6"/>
    <property type="match status" value="1"/>
</dbReference>
<dbReference type="PROSITE" id="PS51120">
    <property type="entry name" value="LDLRB"/>
    <property type="match status" value="2"/>
</dbReference>
<comment type="caution">
    <text evidence="8">The sequence shown here is derived from an EMBL/GenBank/DDBJ whole genome shotgun (WGS) entry which is preliminary data.</text>
</comment>
<feature type="repeat" description="LDL-receptor class B" evidence="6">
    <location>
        <begin position="109"/>
        <end position="151"/>
    </location>
</feature>
<feature type="chain" id="PRO_5041947070" description="DUF5050 domain-containing protein" evidence="7">
    <location>
        <begin position="24"/>
        <end position="331"/>
    </location>
</feature>
<reference evidence="8" key="1">
    <citation type="journal article" date="2023" name="Mol. Biol. Evol.">
        <title>Third-Generation Sequencing Reveals the Adaptive Role of the Epigenome in Three Deep-Sea Polychaetes.</title>
        <authorList>
            <person name="Perez M."/>
            <person name="Aroh O."/>
            <person name="Sun Y."/>
            <person name="Lan Y."/>
            <person name="Juniper S.K."/>
            <person name="Young C.R."/>
            <person name="Angers B."/>
            <person name="Qian P.Y."/>
        </authorList>
    </citation>
    <scope>NUCLEOTIDE SEQUENCE</scope>
    <source>
        <strain evidence="8">P08H-3</strain>
    </source>
</reference>
<dbReference type="Gene3D" id="2.120.10.30">
    <property type="entry name" value="TolB, C-terminal domain"/>
    <property type="match status" value="1"/>
</dbReference>
<gene>
    <name evidence="8" type="ORF">LSH36_2045g00008</name>
</gene>
<organism evidence="8 9">
    <name type="scientific">Paralvinella palmiformis</name>
    <dbReference type="NCBI Taxonomy" id="53620"/>
    <lineage>
        <taxon>Eukaryota</taxon>
        <taxon>Metazoa</taxon>
        <taxon>Spiralia</taxon>
        <taxon>Lophotrochozoa</taxon>
        <taxon>Annelida</taxon>
        <taxon>Polychaeta</taxon>
        <taxon>Sedentaria</taxon>
        <taxon>Canalipalpata</taxon>
        <taxon>Terebellida</taxon>
        <taxon>Terebelliformia</taxon>
        <taxon>Alvinellidae</taxon>
        <taxon>Paralvinella</taxon>
    </lineage>
</organism>
<accession>A0AAD9IR83</accession>
<name>A0AAD9IR83_9ANNE</name>
<evidence type="ECO:0000256" key="6">
    <source>
        <dbReference type="PROSITE-ProRule" id="PRU00461"/>
    </source>
</evidence>
<dbReference type="InterPro" id="IPR050778">
    <property type="entry name" value="Cueball_EGF_LRP_Nidogen"/>
</dbReference>
<feature type="repeat" description="LDL-receptor class B" evidence="6">
    <location>
        <begin position="152"/>
        <end position="195"/>
    </location>
</feature>
<keyword evidence="2 7" id="KW-0732">Signal</keyword>
<keyword evidence="5" id="KW-0325">Glycoprotein</keyword>
<dbReference type="SUPFAM" id="SSF63825">
    <property type="entry name" value="YWTD domain"/>
    <property type="match status" value="1"/>
</dbReference>
<dbReference type="Pfam" id="PF00058">
    <property type="entry name" value="Ldl_recept_b"/>
    <property type="match status" value="2"/>
</dbReference>
<evidence type="ECO:0008006" key="10">
    <source>
        <dbReference type="Google" id="ProtNLM"/>
    </source>
</evidence>
<protein>
    <recommendedName>
        <fullName evidence="10">DUF5050 domain-containing protein</fullName>
    </recommendedName>
</protein>
<evidence type="ECO:0000256" key="4">
    <source>
        <dbReference type="ARBA" id="ARBA00023157"/>
    </source>
</evidence>
<dbReference type="AlphaFoldDB" id="A0AAD9IR83"/>
<evidence type="ECO:0000313" key="9">
    <source>
        <dbReference type="Proteomes" id="UP001208570"/>
    </source>
</evidence>